<accession>A0ACC0GP81</accession>
<evidence type="ECO:0000313" key="1">
    <source>
        <dbReference type="EMBL" id="KAI8002292.1"/>
    </source>
</evidence>
<name>A0ACC0GP81_9ERIC</name>
<protein>
    <submittedName>
        <fullName evidence="1">Uncharacterized protein</fullName>
    </submittedName>
</protein>
<reference evidence="1 2" key="1">
    <citation type="journal article" date="2022" name="Plant J.">
        <title>Chromosome-level genome of Camellia lanceoleosa provides a valuable resource for understanding genome evolution and self-incompatibility.</title>
        <authorList>
            <person name="Gong W."/>
            <person name="Xiao S."/>
            <person name="Wang L."/>
            <person name="Liao Z."/>
            <person name="Chang Y."/>
            <person name="Mo W."/>
            <person name="Hu G."/>
            <person name="Li W."/>
            <person name="Zhao G."/>
            <person name="Zhu H."/>
            <person name="Hu X."/>
            <person name="Ji K."/>
            <person name="Xiang X."/>
            <person name="Song Q."/>
            <person name="Yuan D."/>
            <person name="Jin S."/>
            <person name="Zhang L."/>
        </authorList>
    </citation>
    <scope>NUCLEOTIDE SEQUENCE [LARGE SCALE GENOMIC DNA]</scope>
    <source>
        <strain evidence="1">SQ_2022a</strain>
    </source>
</reference>
<dbReference type="Proteomes" id="UP001060215">
    <property type="component" value="Chromosome 9"/>
</dbReference>
<proteinExistence type="predicted"/>
<evidence type="ECO:0000313" key="2">
    <source>
        <dbReference type="Proteomes" id="UP001060215"/>
    </source>
</evidence>
<dbReference type="EMBL" id="CM045766">
    <property type="protein sequence ID" value="KAI8002292.1"/>
    <property type="molecule type" value="Genomic_DNA"/>
</dbReference>
<keyword evidence="2" id="KW-1185">Reference proteome</keyword>
<organism evidence="1 2">
    <name type="scientific">Camellia lanceoleosa</name>
    <dbReference type="NCBI Taxonomy" id="1840588"/>
    <lineage>
        <taxon>Eukaryota</taxon>
        <taxon>Viridiplantae</taxon>
        <taxon>Streptophyta</taxon>
        <taxon>Embryophyta</taxon>
        <taxon>Tracheophyta</taxon>
        <taxon>Spermatophyta</taxon>
        <taxon>Magnoliopsida</taxon>
        <taxon>eudicotyledons</taxon>
        <taxon>Gunneridae</taxon>
        <taxon>Pentapetalae</taxon>
        <taxon>asterids</taxon>
        <taxon>Ericales</taxon>
        <taxon>Theaceae</taxon>
        <taxon>Camellia</taxon>
    </lineage>
</organism>
<sequence length="111" mass="12817">MARQADLVKIGREGYALLEEFYGTRNRKKPHPSKDPIMVQYQQAVQTFSSTMDHYPRKDPIMVQYPSKDPIMVQYPSKDPTMVQYPSKFRSFVATGRPSSCDGSYYQNNTP</sequence>
<gene>
    <name evidence="1" type="ORF">LOK49_LG08G03263</name>
</gene>
<comment type="caution">
    <text evidence="1">The sequence shown here is derived from an EMBL/GenBank/DDBJ whole genome shotgun (WGS) entry which is preliminary data.</text>
</comment>